<gene>
    <name evidence="2" type="ORF">SAMN02745116_01407</name>
</gene>
<accession>A0A1T4NF24</accession>
<dbReference type="Pfam" id="PF02486">
    <property type="entry name" value="Rep_trans"/>
    <property type="match status" value="1"/>
</dbReference>
<evidence type="ECO:0000313" key="2">
    <source>
        <dbReference type="EMBL" id="SJZ77725.1"/>
    </source>
</evidence>
<keyword evidence="3" id="KW-1185">Reference proteome</keyword>
<sequence length="435" mass="51220">MSKIDNLTMKQLRLKLGYTMQSFADFVGVSKMTILRIENNQTPVSNKIEQKIKEKIGSGISDWLDYKLHVHLDYLRLSFFDSTIEKVITHGLGLEKRFFRVEENHAKSYTHIYSCGAIKIYVGLAYQDKDGKHHDPREDILLEMSGMALKEYEEILQKRGFSLLEWLQTIQNEDWARNVGLYSKLQSSRIDIAIDELYRLDGSNYDIHELLKKRDDNLLETSLKTARNIEEHFEGKTQGLTLYFGSKHGHFLVRIYEKAKEIMKKQQKDFDTVIQENGVINRYEMQCSGNYAEHILLRLYHGVSLEKIALNLFLSKFEVYEKTEDGKFVFDKKFYAIFGDYTKIKVNNKKEIKTLEKKLIWLNTQVMPTLATIREIKGNEWLQEYLALQMNEVEFSKPQQDMINGELALIENGQSEVFLYWEKEIQKQRQLEEKK</sequence>
<dbReference type="RefSeq" id="WP_144399521.1">
    <property type="nucleotide sequence ID" value="NZ_FUXI01000014.1"/>
</dbReference>
<feature type="domain" description="HTH cro/C1-type" evidence="1">
    <location>
        <begin position="9"/>
        <end position="63"/>
    </location>
</feature>
<dbReference type="SUPFAM" id="SSF47413">
    <property type="entry name" value="lambda repressor-like DNA-binding domains"/>
    <property type="match status" value="1"/>
</dbReference>
<dbReference type="GO" id="GO:0003677">
    <property type="term" value="F:DNA binding"/>
    <property type="evidence" value="ECO:0007669"/>
    <property type="project" value="InterPro"/>
</dbReference>
<dbReference type="EMBL" id="FUXI01000014">
    <property type="protein sequence ID" value="SJZ77725.1"/>
    <property type="molecule type" value="Genomic_DNA"/>
</dbReference>
<dbReference type="STRING" id="263852.SAMN02745116_01407"/>
<protein>
    <submittedName>
        <fullName evidence="2">Phage replication initiation protein</fullName>
    </submittedName>
</protein>
<dbReference type="InterPro" id="IPR010982">
    <property type="entry name" value="Lambda_DNA-bd_dom_sf"/>
</dbReference>
<dbReference type="InterPro" id="IPR003491">
    <property type="entry name" value="REP-like_C"/>
</dbReference>
<organism evidence="2 3">
    <name type="scientific">Pilibacter termitis</name>
    <dbReference type="NCBI Taxonomy" id="263852"/>
    <lineage>
        <taxon>Bacteria</taxon>
        <taxon>Bacillati</taxon>
        <taxon>Bacillota</taxon>
        <taxon>Bacilli</taxon>
        <taxon>Lactobacillales</taxon>
        <taxon>Enterococcaceae</taxon>
        <taxon>Pilibacter</taxon>
    </lineage>
</organism>
<dbReference type="AlphaFoldDB" id="A0A1T4NF24"/>
<dbReference type="InterPro" id="IPR040819">
    <property type="entry name" value="Rol_Rep_N"/>
</dbReference>
<dbReference type="Gene3D" id="1.10.260.40">
    <property type="entry name" value="lambda repressor-like DNA-binding domains"/>
    <property type="match status" value="1"/>
</dbReference>
<reference evidence="3" key="1">
    <citation type="submission" date="2017-02" db="EMBL/GenBank/DDBJ databases">
        <authorList>
            <person name="Varghese N."/>
            <person name="Submissions S."/>
        </authorList>
    </citation>
    <scope>NUCLEOTIDE SEQUENCE [LARGE SCALE GENOMIC DNA]</scope>
    <source>
        <strain evidence="3">ATCC BAA-1030</strain>
    </source>
</reference>
<proteinExistence type="predicted"/>
<name>A0A1T4NF24_9ENTE</name>
<evidence type="ECO:0000313" key="3">
    <source>
        <dbReference type="Proteomes" id="UP000190328"/>
    </source>
</evidence>
<dbReference type="CDD" id="cd00093">
    <property type="entry name" value="HTH_XRE"/>
    <property type="match status" value="1"/>
</dbReference>
<evidence type="ECO:0000259" key="1">
    <source>
        <dbReference type="PROSITE" id="PS50943"/>
    </source>
</evidence>
<dbReference type="InterPro" id="IPR001387">
    <property type="entry name" value="Cro/C1-type_HTH"/>
</dbReference>
<dbReference type="OrthoDB" id="2067664at2"/>
<dbReference type="Pfam" id="PF01381">
    <property type="entry name" value="HTH_3"/>
    <property type="match status" value="1"/>
</dbReference>
<dbReference type="PROSITE" id="PS50943">
    <property type="entry name" value="HTH_CROC1"/>
    <property type="match status" value="1"/>
</dbReference>
<dbReference type="Pfam" id="PF18106">
    <property type="entry name" value="Rol_Rep_N"/>
    <property type="match status" value="1"/>
</dbReference>
<dbReference type="Proteomes" id="UP000190328">
    <property type="component" value="Unassembled WGS sequence"/>
</dbReference>